<comment type="caution">
    <text evidence="7">The sequence shown here is derived from an EMBL/GenBank/DDBJ whole genome shotgun (WGS) entry which is preliminary data.</text>
</comment>
<dbReference type="EMBL" id="APAU02000027">
    <property type="protein sequence ID" value="EUB60766.1"/>
    <property type="molecule type" value="Genomic_DNA"/>
</dbReference>
<keyword evidence="6" id="KW-0406">Ion transport</keyword>
<proteinExistence type="inferred from homology"/>
<comment type="function">
    <text evidence="6">Forms chloride channels.</text>
</comment>
<evidence type="ECO:0000313" key="7">
    <source>
        <dbReference type="EMBL" id="EUB60766.1"/>
    </source>
</evidence>
<comment type="similarity">
    <text evidence="5 6">Belongs to the anion channel-forming bestrophin (TC 1.A.46) family. Calcium-sensitive chloride channel subfamily.</text>
</comment>
<evidence type="ECO:0000256" key="1">
    <source>
        <dbReference type="ARBA" id="ARBA00004370"/>
    </source>
</evidence>
<evidence type="ECO:0000256" key="6">
    <source>
        <dbReference type="RuleBase" id="RU363126"/>
    </source>
</evidence>
<dbReference type="GO" id="GO:0005886">
    <property type="term" value="C:plasma membrane"/>
    <property type="evidence" value="ECO:0007669"/>
    <property type="project" value="UniProtKB-SubCell"/>
</dbReference>
<evidence type="ECO:0000256" key="5">
    <source>
        <dbReference type="ARBA" id="ARBA00034769"/>
    </source>
</evidence>
<organism evidence="7 8">
    <name type="scientific">Echinococcus granulosus</name>
    <name type="common">Hydatid tapeworm</name>
    <dbReference type="NCBI Taxonomy" id="6210"/>
    <lineage>
        <taxon>Eukaryota</taxon>
        <taxon>Metazoa</taxon>
        <taxon>Spiralia</taxon>
        <taxon>Lophotrochozoa</taxon>
        <taxon>Platyhelminthes</taxon>
        <taxon>Cestoda</taxon>
        <taxon>Eucestoda</taxon>
        <taxon>Cyclophyllidea</taxon>
        <taxon>Taeniidae</taxon>
        <taxon>Echinococcus</taxon>
        <taxon>Echinococcus granulosus group</taxon>
    </lineage>
</organism>
<dbReference type="OrthoDB" id="201595at2759"/>
<feature type="transmembrane region" description="Helical" evidence="6">
    <location>
        <begin position="102"/>
        <end position="121"/>
    </location>
</feature>
<protein>
    <recommendedName>
        <fullName evidence="6">Bestrophin homolog</fullName>
    </recommendedName>
</protein>
<accession>W6UI49</accession>
<keyword evidence="6" id="KW-0868">Chloride</keyword>
<dbReference type="InterPro" id="IPR021134">
    <property type="entry name" value="Bestrophin-like"/>
</dbReference>
<dbReference type="PANTHER" id="PTHR10736">
    <property type="entry name" value="BESTROPHIN"/>
    <property type="match status" value="1"/>
</dbReference>
<dbReference type="Pfam" id="PF01062">
    <property type="entry name" value="Bestrophin"/>
    <property type="match status" value="1"/>
</dbReference>
<feature type="transmembrane region" description="Helical" evidence="6">
    <location>
        <begin position="31"/>
        <end position="53"/>
    </location>
</feature>
<comment type="subcellular location">
    <subcellularLocation>
        <location evidence="6">Cell membrane</location>
        <topology evidence="6">Multi-pass membrane protein</topology>
    </subcellularLocation>
    <subcellularLocation>
        <location evidence="1">Membrane</location>
    </subcellularLocation>
</comment>
<dbReference type="CTD" id="36340107"/>
<dbReference type="GeneID" id="36340107"/>
<name>W6UI49_ECHGR</name>
<feature type="transmembrane region" description="Helical" evidence="6">
    <location>
        <begin position="65"/>
        <end position="90"/>
    </location>
</feature>
<keyword evidence="6" id="KW-0813">Transport</keyword>
<keyword evidence="6" id="KW-1003">Cell membrane</keyword>
<keyword evidence="3 6" id="KW-1133">Transmembrane helix</keyword>
<dbReference type="GO" id="GO:0034707">
    <property type="term" value="C:chloride channel complex"/>
    <property type="evidence" value="ECO:0007669"/>
    <property type="project" value="UniProtKB-KW"/>
</dbReference>
<keyword evidence="6" id="KW-0869">Chloride channel</keyword>
<keyword evidence="8" id="KW-1185">Reference proteome</keyword>
<reference evidence="7 8" key="1">
    <citation type="journal article" date="2013" name="Nat. Genet.">
        <title>The genome of the hydatid tapeworm Echinococcus granulosus.</title>
        <authorList>
            <person name="Zheng H."/>
            <person name="Zhang W."/>
            <person name="Zhang L."/>
            <person name="Zhang Z."/>
            <person name="Li J."/>
            <person name="Lu G."/>
            <person name="Zhu Y."/>
            <person name="Wang Y."/>
            <person name="Huang Y."/>
            <person name="Liu J."/>
            <person name="Kang H."/>
            <person name="Chen J."/>
            <person name="Wang L."/>
            <person name="Chen A."/>
            <person name="Yu S."/>
            <person name="Gao Z."/>
            <person name="Jin L."/>
            <person name="Gu W."/>
            <person name="Wang Z."/>
            <person name="Zhao L."/>
            <person name="Shi B."/>
            <person name="Wen H."/>
            <person name="Lin R."/>
            <person name="Jones M.K."/>
            <person name="Brejova B."/>
            <person name="Vinar T."/>
            <person name="Zhao G."/>
            <person name="McManus D.P."/>
            <person name="Chen Z."/>
            <person name="Zhou Y."/>
            <person name="Wang S."/>
        </authorList>
    </citation>
    <scope>NUCLEOTIDE SEQUENCE [LARGE SCALE GENOMIC DNA]</scope>
</reference>
<dbReference type="GO" id="GO:0005254">
    <property type="term" value="F:chloride channel activity"/>
    <property type="evidence" value="ECO:0007669"/>
    <property type="project" value="UniProtKB-KW"/>
</dbReference>
<dbReference type="STRING" id="6210.W6UI49"/>
<keyword evidence="2 6" id="KW-0812">Transmembrane</keyword>
<evidence type="ECO:0000256" key="3">
    <source>
        <dbReference type="ARBA" id="ARBA00022989"/>
    </source>
</evidence>
<evidence type="ECO:0000313" key="8">
    <source>
        <dbReference type="Proteomes" id="UP000019149"/>
    </source>
</evidence>
<dbReference type="KEGG" id="egl:EGR_04392"/>
<keyword evidence="4 6" id="KW-0472">Membrane</keyword>
<dbReference type="PANTHER" id="PTHR10736:SF0">
    <property type="entry name" value="BESTROPHIN HOMOLOG"/>
    <property type="match status" value="1"/>
</dbReference>
<sequence>MTVQYNQDVLTGGPVVFLRLLLRWKGCVIKLIYIDFIVFILAYAVVSCIYRFALTASQQKQFESVVLYVFDFQQMIPISFILGFYVQLVFSRFWQQFNSVPWVFTPTLAVIGAIQDFMWLLRNDFLLRNTSFKLSGRKIKYSSMNLPIVPTCIQ</sequence>
<dbReference type="OMA" id="HTEHCTH"/>
<evidence type="ECO:0000256" key="2">
    <source>
        <dbReference type="ARBA" id="ARBA00022692"/>
    </source>
</evidence>
<evidence type="ECO:0000256" key="4">
    <source>
        <dbReference type="ARBA" id="ARBA00023136"/>
    </source>
</evidence>
<gene>
    <name evidence="7" type="ORF">EGR_04392</name>
</gene>
<dbReference type="InterPro" id="IPR000615">
    <property type="entry name" value="Bestrophin"/>
</dbReference>
<dbReference type="Proteomes" id="UP000019149">
    <property type="component" value="Unassembled WGS sequence"/>
</dbReference>
<dbReference type="RefSeq" id="XP_024351962.1">
    <property type="nucleotide sequence ID" value="XM_024493641.1"/>
</dbReference>
<keyword evidence="6" id="KW-0407">Ion channel</keyword>
<dbReference type="AlphaFoldDB" id="W6UI49"/>